<dbReference type="InterPro" id="IPR005944">
    <property type="entry name" value="Pro_iminopeptidase"/>
</dbReference>
<comment type="caution">
    <text evidence="11">The sequence shown here is derived from an EMBL/GenBank/DDBJ whole genome shotgun (WGS) entry which is preliminary data.</text>
</comment>
<dbReference type="PANTHER" id="PTHR43722:SF1">
    <property type="entry name" value="PROLINE IMINOPEPTIDASE"/>
    <property type="match status" value="1"/>
</dbReference>
<dbReference type="InterPro" id="IPR000073">
    <property type="entry name" value="AB_hydrolase_1"/>
</dbReference>
<keyword evidence="5" id="KW-0031">Aminopeptidase</keyword>
<dbReference type="PANTHER" id="PTHR43722">
    <property type="entry name" value="PROLINE IMINOPEPTIDASE"/>
    <property type="match status" value="1"/>
</dbReference>
<gene>
    <name evidence="11" type="ORF">CGZ92_12520</name>
</gene>
<reference evidence="11 12" key="1">
    <citation type="submission" date="2017-07" db="EMBL/GenBank/DDBJ databases">
        <title>Draft whole genome sequences of clinical Proprionibacteriaceae strains.</title>
        <authorList>
            <person name="Bernier A.-M."/>
            <person name="Bernard K."/>
            <person name="Domingo M.-C."/>
        </authorList>
    </citation>
    <scope>NUCLEOTIDE SEQUENCE [LARGE SCALE GENOMIC DNA]</scope>
    <source>
        <strain evidence="11 12">NML 160184</strain>
    </source>
</reference>
<dbReference type="GO" id="GO:0004177">
    <property type="term" value="F:aminopeptidase activity"/>
    <property type="evidence" value="ECO:0007669"/>
    <property type="project" value="UniProtKB-KW"/>
</dbReference>
<keyword evidence="7" id="KW-0645">Protease</keyword>
<dbReference type="PRINTS" id="PR00793">
    <property type="entry name" value="PROAMNOPTASE"/>
</dbReference>
<evidence type="ECO:0000256" key="7">
    <source>
        <dbReference type="ARBA" id="ARBA00022670"/>
    </source>
</evidence>
<dbReference type="EMBL" id="NMVI01000027">
    <property type="protein sequence ID" value="OYN84650.1"/>
    <property type="molecule type" value="Genomic_DNA"/>
</dbReference>
<evidence type="ECO:0000313" key="12">
    <source>
        <dbReference type="Proteomes" id="UP000216533"/>
    </source>
</evidence>
<feature type="domain" description="AB hydrolase-1" evidence="10">
    <location>
        <begin position="79"/>
        <end position="217"/>
    </location>
</feature>
<dbReference type="AlphaFoldDB" id="A0A255DZZ1"/>
<accession>A0A255DZZ1</accession>
<dbReference type="GO" id="GO:0006508">
    <property type="term" value="P:proteolysis"/>
    <property type="evidence" value="ECO:0007669"/>
    <property type="project" value="UniProtKB-KW"/>
</dbReference>
<evidence type="ECO:0000259" key="10">
    <source>
        <dbReference type="Pfam" id="PF00561"/>
    </source>
</evidence>
<dbReference type="SUPFAM" id="SSF53474">
    <property type="entry name" value="alpha/beta-Hydrolases"/>
    <property type="match status" value="1"/>
</dbReference>
<sequence>MAQPSAWSWTWSAAEPAAACLAQSSAGVQRSPIGGIGRFWMSDGRWLLQTSDNGRRERQIQVCDELELFVDDRGWAGAPALLHIHGGPGQGCWDFMFAQGELLARHLRVVGVDQRGCLRSDDAPMNELDQATLVRDYEVVRRALGVGQWTILGHSAGGPTVLEYVSRHPESVQAVILDNAVVDGEASTRHRMRKVASLFELQSRSDLAARARGLAGRPEPIVDPQESIDLMHQLGGDYMSQFFHSDGGLRAWRAVMSACDLEPSLWERDVARRPACRWSSRPDRHAREHRAAVFDDVGESDPITTPRQVEAHRGLHLGQQHCFPATGHFAFLERPQEYAEVLTTWIAGLVAKVG</sequence>
<evidence type="ECO:0000256" key="9">
    <source>
        <dbReference type="ARBA" id="ARBA00029605"/>
    </source>
</evidence>
<comment type="catalytic activity">
    <reaction evidence="1">
        <text>Release of N-terminal proline from a peptide.</text>
        <dbReference type="EC" id="3.4.11.5"/>
    </reaction>
</comment>
<proteinExistence type="inferred from homology"/>
<comment type="similarity">
    <text evidence="3">Belongs to the peptidase S33 family.</text>
</comment>
<evidence type="ECO:0000256" key="3">
    <source>
        <dbReference type="ARBA" id="ARBA00010088"/>
    </source>
</evidence>
<dbReference type="EC" id="3.4.11.5" evidence="4"/>
<evidence type="ECO:0000256" key="6">
    <source>
        <dbReference type="ARBA" id="ARBA00022490"/>
    </source>
</evidence>
<evidence type="ECO:0000256" key="2">
    <source>
        <dbReference type="ARBA" id="ARBA00004496"/>
    </source>
</evidence>
<comment type="subcellular location">
    <subcellularLocation>
        <location evidence="2">Cytoplasm</location>
    </subcellularLocation>
</comment>
<dbReference type="Pfam" id="PF00561">
    <property type="entry name" value="Abhydrolase_1"/>
    <property type="match status" value="1"/>
</dbReference>
<dbReference type="InterPro" id="IPR029058">
    <property type="entry name" value="AB_hydrolase_fold"/>
</dbReference>
<evidence type="ECO:0000256" key="5">
    <source>
        <dbReference type="ARBA" id="ARBA00022438"/>
    </source>
</evidence>
<evidence type="ECO:0000256" key="8">
    <source>
        <dbReference type="ARBA" id="ARBA00022801"/>
    </source>
</evidence>
<keyword evidence="8" id="KW-0378">Hydrolase</keyword>
<evidence type="ECO:0000256" key="1">
    <source>
        <dbReference type="ARBA" id="ARBA00001585"/>
    </source>
</evidence>
<dbReference type="Proteomes" id="UP000216533">
    <property type="component" value="Unassembled WGS sequence"/>
</dbReference>
<organism evidence="11 12">
    <name type="scientific">Parenemella sanctibonifatiensis</name>
    <dbReference type="NCBI Taxonomy" id="2016505"/>
    <lineage>
        <taxon>Bacteria</taxon>
        <taxon>Bacillati</taxon>
        <taxon>Actinomycetota</taxon>
        <taxon>Actinomycetes</taxon>
        <taxon>Propionibacteriales</taxon>
        <taxon>Propionibacteriaceae</taxon>
        <taxon>Parenemella</taxon>
    </lineage>
</organism>
<dbReference type="GO" id="GO:0005737">
    <property type="term" value="C:cytoplasm"/>
    <property type="evidence" value="ECO:0007669"/>
    <property type="project" value="UniProtKB-SubCell"/>
</dbReference>
<evidence type="ECO:0000313" key="11">
    <source>
        <dbReference type="EMBL" id="OYN84650.1"/>
    </source>
</evidence>
<protein>
    <recommendedName>
        <fullName evidence="4">prolyl aminopeptidase</fullName>
        <ecNumber evidence="4">3.4.11.5</ecNumber>
    </recommendedName>
    <alternativeName>
        <fullName evidence="9">Prolyl aminopeptidase</fullName>
    </alternativeName>
</protein>
<name>A0A255DZZ1_9ACTN</name>
<keyword evidence="6" id="KW-0963">Cytoplasm</keyword>
<dbReference type="Gene3D" id="3.40.50.1820">
    <property type="entry name" value="alpha/beta hydrolase"/>
    <property type="match status" value="1"/>
</dbReference>
<evidence type="ECO:0000256" key="4">
    <source>
        <dbReference type="ARBA" id="ARBA00012568"/>
    </source>
</evidence>
<dbReference type="InterPro" id="IPR002410">
    <property type="entry name" value="Peptidase_S33"/>
</dbReference>